<dbReference type="Proteomes" id="UP000322699">
    <property type="component" value="Unassembled WGS sequence"/>
</dbReference>
<dbReference type="AlphaFoldDB" id="A0A5B1CLV9"/>
<evidence type="ECO:0000313" key="3">
    <source>
        <dbReference type="EMBL" id="KAA1262068.1"/>
    </source>
</evidence>
<comment type="caution">
    <text evidence="3">The sequence shown here is derived from an EMBL/GenBank/DDBJ whole genome shotgun (WGS) entry which is preliminary data.</text>
</comment>
<dbReference type="RefSeq" id="WP_068261780.1">
    <property type="nucleotide sequence ID" value="NZ_LWSK01000028.1"/>
</dbReference>
<sequence length="271" mass="29856" precursor="true">MKFTSSLVALIGVTLAIAAFCPPSSAQDERGRRENGRRGGGGFGGGGFGGGGFGGPGGGPGGGDPISGLLRSKEVREELKITDEQMEAIKKLSEASRPKRPEGLNFREMSEDDRSAFFKKMQKEQAERIAEMKEQLEEVLLPQQIERAEQIALQVQGARALSQSDVAEKLGITEQQQQELKEVRDSLQDGMREKMREMFSGGDRNGMREKMMEIRKEMEEKVLGVLTSDQKAKFEEMKGDPFEMPERMGRGGGRGGQEGRRGGKRNRPESE</sequence>
<feature type="chain" id="PRO_5022906825" evidence="2">
    <location>
        <begin position="27"/>
        <end position="271"/>
    </location>
</feature>
<feature type="compositionally biased region" description="Gly residues" evidence="1">
    <location>
        <begin position="38"/>
        <end position="65"/>
    </location>
</feature>
<protein>
    <submittedName>
        <fullName evidence="3">Periplasmic repressor CpxP</fullName>
    </submittedName>
</protein>
<accession>A0A5B1CLV9</accession>
<feature type="compositionally biased region" description="Basic and acidic residues" evidence="1">
    <location>
        <begin position="27"/>
        <end position="37"/>
    </location>
</feature>
<name>A0A5B1CLV9_9BACT</name>
<evidence type="ECO:0000256" key="2">
    <source>
        <dbReference type="SAM" id="SignalP"/>
    </source>
</evidence>
<gene>
    <name evidence="3" type="ORF">LF1_46290</name>
</gene>
<feature type="compositionally biased region" description="Basic and acidic residues" evidence="1">
    <location>
        <begin position="257"/>
        <end position="271"/>
    </location>
</feature>
<reference evidence="3 4" key="1">
    <citation type="submission" date="2019-08" db="EMBL/GenBank/DDBJ databases">
        <title>Deep-cultivation of Planctomycetes and their phenomic and genomic characterization uncovers novel biology.</title>
        <authorList>
            <person name="Wiegand S."/>
            <person name="Jogler M."/>
            <person name="Boedeker C."/>
            <person name="Pinto D."/>
            <person name="Vollmers J."/>
            <person name="Rivas-Marin E."/>
            <person name="Kohn T."/>
            <person name="Peeters S.H."/>
            <person name="Heuer A."/>
            <person name="Rast P."/>
            <person name="Oberbeckmann S."/>
            <person name="Bunk B."/>
            <person name="Jeske O."/>
            <person name="Meyerdierks A."/>
            <person name="Storesund J.E."/>
            <person name="Kallscheuer N."/>
            <person name="Luecker S."/>
            <person name="Lage O.M."/>
            <person name="Pohl T."/>
            <person name="Merkel B.J."/>
            <person name="Hornburger P."/>
            <person name="Mueller R.-W."/>
            <person name="Bruemmer F."/>
            <person name="Labrenz M."/>
            <person name="Spormann A.M."/>
            <person name="Op Den Camp H."/>
            <person name="Overmann J."/>
            <person name="Amann R."/>
            <person name="Jetten M.S.M."/>
            <person name="Mascher T."/>
            <person name="Medema M.H."/>
            <person name="Devos D.P."/>
            <person name="Kaster A.-K."/>
            <person name="Ovreas L."/>
            <person name="Rohde M."/>
            <person name="Galperin M.Y."/>
            <person name="Jogler C."/>
        </authorList>
    </citation>
    <scope>NUCLEOTIDE SEQUENCE [LARGE SCALE GENOMIC DNA]</scope>
    <source>
        <strain evidence="3 4">LF1</strain>
    </source>
</reference>
<feature type="region of interest" description="Disordered" evidence="1">
    <location>
        <begin position="91"/>
        <end position="111"/>
    </location>
</feature>
<dbReference type="GO" id="GO:0042597">
    <property type="term" value="C:periplasmic space"/>
    <property type="evidence" value="ECO:0007669"/>
    <property type="project" value="InterPro"/>
</dbReference>
<feature type="compositionally biased region" description="Basic and acidic residues" evidence="1">
    <location>
        <begin position="91"/>
        <end position="102"/>
    </location>
</feature>
<proteinExistence type="predicted"/>
<organism evidence="3 4">
    <name type="scientific">Rubripirellula obstinata</name>
    <dbReference type="NCBI Taxonomy" id="406547"/>
    <lineage>
        <taxon>Bacteria</taxon>
        <taxon>Pseudomonadati</taxon>
        <taxon>Planctomycetota</taxon>
        <taxon>Planctomycetia</taxon>
        <taxon>Pirellulales</taxon>
        <taxon>Pirellulaceae</taxon>
        <taxon>Rubripirellula</taxon>
    </lineage>
</organism>
<feature type="signal peptide" evidence="2">
    <location>
        <begin position="1"/>
        <end position="26"/>
    </location>
</feature>
<evidence type="ECO:0000256" key="1">
    <source>
        <dbReference type="SAM" id="MobiDB-lite"/>
    </source>
</evidence>
<evidence type="ECO:0000313" key="4">
    <source>
        <dbReference type="Proteomes" id="UP000322699"/>
    </source>
</evidence>
<feature type="region of interest" description="Disordered" evidence="1">
    <location>
        <begin position="24"/>
        <end position="73"/>
    </location>
</feature>
<dbReference type="EMBL" id="VRLW01000001">
    <property type="protein sequence ID" value="KAA1262068.1"/>
    <property type="molecule type" value="Genomic_DNA"/>
</dbReference>
<feature type="region of interest" description="Disordered" evidence="1">
    <location>
        <begin position="226"/>
        <end position="271"/>
    </location>
</feature>
<keyword evidence="4" id="KW-1185">Reference proteome</keyword>
<keyword evidence="2" id="KW-0732">Signal</keyword>
<feature type="compositionally biased region" description="Basic and acidic residues" evidence="1">
    <location>
        <begin position="230"/>
        <end position="249"/>
    </location>
</feature>